<keyword evidence="7" id="KW-1133">Transmembrane helix</keyword>
<evidence type="ECO:0000313" key="10">
    <source>
        <dbReference type="Proteomes" id="UP001320159"/>
    </source>
</evidence>
<feature type="domain" description="4Fe-4S ferredoxin-type" evidence="8">
    <location>
        <begin position="198"/>
        <end position="226"/>
    </location>
</feature>
<feature type="transmembrane region" description="Helical" evidence="7">
    <location>
        <begin position="36"/>
        <end position="56"/>
    </location>
</feature>
<keyword evidence="5" id="KW-0408">Iron</keyword>
<name>A0AAP2RDV7_9EURY</name>
<dbReference type="Gene3D" id="3.30.70.20">
    <property type="match status" value="1"/>
</dbReference>
<dbReference type="GO" id="GO:0051539">
    <property type="term" value="F:4 iron, 4 sulfur cluster binding"/>
    <property type="evidence" value="ECO:0007669"/>
    <property type="project" value="UniProtKB-KW"/>
</dbReference>
<dbReference type="PROSITE" id="PS00198">
    <property type="entry name" value="4FE4S_FER_1"/>
    <property type="match status" value="1"/>
</dbReference>
<dbReference type="AlphaFoldDB" id="A0AAP2RDV7"/>
<dbReference type="InterPro" id="IPR017896">
    <property type="entry name" value="4Fe4S_Fe-S-bd"/>
</dbReference>
<evidence type="ECO:0000256" key="6">
    <source>
        <dbReference type="ARBA" id="ARBA00023014"/>
    </source>
</evidence>
<gene>
    <name evidence="9" type="ORF">CUJ83_04545</name>
</gene>
<dbReference type="GO" id="GO:0005886">
    <property type="term" value="C:plasma membrane"/>
    <property type="evidence" value="ECO:0007669"/>
    <property type="project" value="TreeGrafter"/>
</dbReference>
<sequence>MNIPLPFIGLGYTIAVITVIAILFMKKKMNDKAGLFFLIISVFVSGILLGGLPNPIAPIQQIAYGLGHGKVNPVHVAGILILLLTVLFSGRIFCGYVCPLGAIQELMSRFRKKQVKPHTEVSGKVRAVILIGFIIVGIFSPLYIKIDPFGAFSLNPSLYQAAVFLVIAITAISVYRPWCAWICPFGALASLVSRFSLLKIGMNENCNDCGACKKKCPTSQPYRGSDMSECYYCGRCFSVCKKDALEAKINIAGKKGD</sequence>
<evidence type="ECO:0000256" key="5">
    <source>
        <dbReference type="ARBA" id="ARBA00023004"/>
    </source>
</evidence>
<evidence type="ECO:0000256" key="1">
    <source>
        <dbReference type="ARBA" id="ARBA00022448"/>
    </source>
</evidence>
<dbReference type="Proteomes" id="UP001320159">
    <property type="component" value="Unassembled WGS sequence"/>
</dbReference>
<evidence type="ECO:0000256" key="3">
    <source>
        <dbReference type="ARBA" id="ARBA00022723"/>
    </source>
</evidence>
<dbReference type="GO" id="GO:0016491">
    <property type="term" value="F:oxidoreductase activity"/>
    <property type="evidence" value="ECO:0007669"/>
    <property type="project" value="UniProtKB-ARBA"/>
</dbReference>
<dbReference type="Pfam" id="PF12801">
    <property type="entry name" value="Fer4_5"/>
    <property type="match status" value="2"/>
</dbReference>
<evidence type="ECO:0000259" key="8">
    <source>
        <dbReference type="PROSITE" id="PS51379"/>
    </source>
</evidence>
<feature type="transmembrane region" description="Helical" evidence="7">
    <location>
        <begin position="124"/>
        <end position="144"/>
    </location>
</feature>
<keyword evidence="2" id="KW-0004">4Fe-4S</keyword>
<evidence type="ECO:0000313" key="9">
    <source>
        <dbReference type="EMBL" id="MCD1294265.1"/>
    </source>
</evidence>
<protein>
    <recommendedName>
        <fullName evidence="8">4Fe-4S ferredoxin-type domain-containing protein</fullName>
    </recommendedName>
</protein>
<organism evidence="9 10">
    <name type="scientific">Methanooceanicella nereidis</name>
    <dbReference type="NCBI Taxonomy" id="2052831"/>
    <lineage>
        <taxon>Archaea</taxon>
        <taxon>Methanobacteriati</taxon>
        <taxon>Methanobacteriota</taxon>
        <taxon>Stenosarchaea group</taxon>
        <taxon>Methanomicrobia</taxon>
        <taxon>Methanocellales</taxon>
        <taxon>Methanocellaceae</taxon>
        <taxon>Methanooceanicella</taxon>
    </lineage>
</organism>
<keyword evidence="7" id="KW-0812">Transmembrane</keyword>
<keyword evidence="1" id="KW-0813">Transport</keyword>
<dbReference type="PANTHER" id="PTHR30176:SF3">
    <property type="entry name" value="FERREDOXIN-TYPE PROTEIN NAPH"/>
    <property type="match status" value="1"/>
</dbReference>
<dbReference type="PROSITE" id="PS51379">
    <property type="entry name" value="4FE4S_FER_2"/>
    <property type="match status" value="1"/>
</dbReference>
<keyword evidence="7" id="KW-0472">Membrane</keyword>
<keyword evidence="3" id="KW-0479">Metal-binding</keyword>
<comment type="caution">
    <text evidence="9">The sequence shown here is derived from an EMBL/GenBank/DDBJ whole genome shotgun (WGS) entry which is preliminary data.</text>
</comment>
<dbReference type="EMBL" id="PGCK01000003">
    <property type="protein sequence ID" value="MCD1294265.1"/>
    <property type="molecule type" value="Genomic_DNA"/>
</dbReference>
<evidence type="ECO:0000256" key="2">
    <source>
        <dbReference type="ARBA" id="ARBA00022485"/>
    </source>
</evidence>
<keyword evidence="6" id="KW-0411">Iron-sulfur</keyword>
<evidence type="ECO:0000256" key="7">
    <source>
        <dbReference type="SAM" id="Phobius"/>
    </source>
</evidence>
<dbReference type="RefSeq" id="WP_230741078.1">
    <property type="nucleotide sequence ID" value="NZ_PGCK01000003.1"/>
</dbReference>
<accession>A0AAP2RDV7</accession>
<keyword evidence="10" id="KW-1185">Reference proteome</keyword>
<feature type="transmembrane region" description="Helical" evidence="7">
    <location>
        <begin position="76"/>
        <end position="103"/>
    </location>
</feature>
<dbReference type="InterPro" id="IPR051684">
    <property type="entry name" value="Electron_Trans/Redox"/>
</dbReference>
<feature type="transmembrane region" description="Helical" evidence="7">
    <location>
        <begin position="156"/>
        <end position="175"/>
    </location>
</feature>
<evidence type="ECO:0000256" key="4">
    <source>
        <dbReference type="ARBA" id="ARBA00022982"/>
    </source>
</evidence>
<keyword evidence="4" id="KW-0249">Electron transport</keyword>
<dbReference type="PANTHER" id="PTHR30176">
    <property type="entry name" value="FERREDOXIN-TYPE PROTEIN NAPH"/>
    <property type="match status" value="1"/>
</dbReference>
<reference evidence="9 10" key="1">
    <citation type="submission" date="2017-11" db="EMBL/GenBank/DDBJ databases">
        <title>Isolation and Characterization of Family Methanocellaceae Species from Potential Methane Hydrate Area Offshore Southwestern Taiwan.</title>
        <authorList>
            <person name="Zhang W.-L."/>
            <person name="Chen W.-C."/>
            <person name="Lai M.-C."/>
            <person name="Chen S.-C."/>
        </authorList>
    </citation>
    <scope>NUCLEOTIDE SEQUENCE [LARGE SCALE GENOMIC DNA]</scope>
    <source>
        <strain evidence="9 10">CWC-04</strain>
    </source>
</reference>
<feature type="transmembrane region" description="Helical" evidence="7">
    <location>
        <begin position="6"/>
        <end position="24"/>
    </location>
</feature>
<dbReference type="SUPFAM" id="SSF54862">
    <property type="entry name" value="4Fe-4S ferredoxins"/>
    <property type="match status" value="1"/>
</dbReference>
<dbReference type="InterPro" id="IPR017900">
    <property type="entry name" value="4Fe4S_Fe_S_CS"/>
</dbReference>
<proteinExistence type="predicted"/>
<dbReference type="GO" id="GO:0046872">
    <property type="term" value="F:metal ion binding"/>
    <property type="evidence" value="ECO:0007669"/>
    <property type="project" value="UniProtKB-KW"/>
</dbReference>